<dbReference type="Proteomes" id="UP000294616">
    <property type="component" value="Unassembled WGS sequence"/>
</dbReference>
<name>A0A4R1M122_9SPHI</name>
<dbReference type="GO" id="GO:0016740">
    <property type="term" value="F:transferase activity"/>
    <property type="evidence" value="ECO:0007669"/>
    <property type="project" value="UniProtKB-KW"/>
</dbReference>
<dbReference type="Gene3D" id="3.40.50.2000">
    <property type="entry name" value="Glycogen Phosphorylase B"/>
    <property type="match status" value="1"/>
</dbReference>
<evidence type="ECO:0000313" key="2">
    <source>
        <dbReference type="Proteomes" id="UP000294616"/>
    </source>
</evidence>
<evidence type="ECO:0000313" key="1">
    <source>
        <dbReference type="EMBL" id="TCK84912.1"/>
    </source>
</evidence>
<dbReference type="AlphaFoldDB" id="A0A4R1M122"/>
<organism evidence="1 2">
    <name type="scientific">Albibacterium bauzanense</name>
    <dbReference type="NCBI Taxonomy" id="653929"/>
    <lineage>
        <taxon>Bacteria</taxon>
        <taxon>Pseudomonadati</taxon>
        <taxon>Bacteroidota</taxon>
        <taxon>Sphingobacteriia</taxon>
        <taxon>Sphingobacteriales</taxon>
        <taxon>Sphingobacteriaceae</taxon>
        <taxon>Albibacterium</taxon>
    </lineage>
</organism>
<sequence>MKFGINDVIIYSEGGFTLGLGNIYRMIELAKSLKENRDFHIRFVTSSEAYIAELIRYNGFDVLLAEYDKLLEVISGQSFELLIIDKLGVESDFIQSIKDKKSNHFKTVIFGNCTSANQLADLVVNAVIGTDFSNKIHTDHSGTKYLTGPKYLTLRKEFAYKAYQHKNILNNILLLFGGSDQANLSCKILEYFRGSSNPYKFTVIIGKGYRFHAELEGITRGNDNIKVLRDIDNVEDVMLENDFLITSPGTTLFEGFYLGIPCIALYQNDSQKEVFRNFYMTFSYEGIDNLENYMNDVYFNIEKYYEELDKLEIGSGKQDIINHISELM</sequence>
<keyword evidence="2" id="KW-1185">Reference proteome</keyword>
<gene>
    <name evidence="1" type="ORF">C8N28_0208</name>
</gene>
<reference evidence="1 2" key="1">
    <citation type="submission" date="2019-03" db="EMBL/GenBank/DDBJ databases">
        <title>Genomic Encyclopedia of Archaeal and Bacterial Type Strains, Phase II (KMG-II): from individual species to whole genera.</title>
        <authorList>
            <person name="Goeker M."/>
        </authorList>
    </citation>
    <scope>NUCLEOTIDE SEQUENCE [LARGE SCALE GENOMIC DNA]</scope>
    <source>
        <strain evidence="1 2">DSM 22554</strain>
    </source>
</reference>
<proteinExistence type="predicted"/>
<dbReference type="EMBL" id="SMGO01000001">
    <property type="protein sequence ID" value="TCK84912.1"/>
    <property type="molecule type" value="Genomic_DNA"/>
</dbReference>
<comment type="caution">
    <text evidence="1">The sequence shown here is derived from an EMBL/GenBank/DDBJ whole genome shotgun (WGS) entry which is preliminary data.</text>
</comment>
<dbReference type="Gene3D" id="3.40.50.11190">
    <property type="match status" value="1"/>
</dbReference>
<keyword evidence="1" id="KW-0808">Transferase</keyword>
<protein>
    <submittedName>
        <fullName evidence="1">Spore coat polysaccharide biosynthesis predicted glycosyltransferase SpsG</fullName>
    </submittedName>
</protein>
<dbReference type="SUPFAM" id="SSF53756">
    <property type="entry name" value="UDP-Glycosyltransferase/glycogen phosphorylase"/>
    <property type="match status" value="1"/>
</dbReference>
<accession>A0A4R1M122</accession>